<organism evidence="10 11">
    <name type="scientific">Desmophyllum pertusum</name>
    <dbReference type="NCBI Taxonomy" id="174260"/>
    <lineage>
        <taxon>Eukaryota</taxon>
        <taxon>Metazoa</taxon>
        <taxon>Cnidaria</taxon>
        <taxon>Anthozoa</taxon>
        <taxon>Hexacorallia</taxon>
        <taxon>Scleractinia</taxon>
        <taxon>Caryophylliina</taxon>
        <taxon>Caryophylliidae</taxon>
        <taxon>Desmophyllum</taxon>
    </lineage>
</organism>
<evidence type="ECO:0000256" key="4">
    <source>
        <dbReference type="ARBA" id="ARBA00022771"/>
    </source>
</evidence>
<evidence type="ECO:0000256" key="7">
    <source>
        <dbReference type="PROSITE-ProRule" id="PRU00042"/>
    </source>
</evidence>
<dbReference type="GO" id="GO:0005634">
    <property type="term" value="C:nucleus"/>
    <property type="evidence" value="ECO:0007669"/>
    <property type="project" value="UniProtKB-SubCell"/>
</dbReference>
<evidence type="ECO:0000256" key="2">
    <source>
        <dbReference type="ARBA" id="ARBA00022723"/>
    </source>
</evidence>
<evidence type="ECO:0000256" key="8">
    <source>
        <dbReference type="SAM" id="MobiDB-lite"/>
    </source>
</evidence>
<dbReference type="GO" id="GO:0000981">
    <property type="term" value="F:DNA-binding transcription factor activity, RNA polymerase II-specific"/>
    <property type="evidence" value="ECO:0007669"/>
    <property type="project" value="TreeGrafter"/>
</dbReference>
<keyword evidence="5" id="KW-0862">Zinc</keyword>
<feature type="region of interest" description="Disordered" evidence="8">
    <location>
        <begin position="1"/>
        <end position="40"/>
    </location>
</feature>
<evidence type="ECO:0000259" key="9">
    <source>
        <dbReference type="PROSITE" id="PS50157"/>
    </source>
</evidence>
<evidence type="ECO:0000256" key="1">
    <source>
        <dbReference type="ARBA" id="ARBA00004123"/>
    </source>
</evidence>
<keyword evidence="2" id="KW-0479">Metal-binding</keyword>
<dbReference type="PROSITE" id="PS50157">
    <property type="entry name" value="ZINC_FINGER_C2H2_2"/>
    <property type="match status" value="2"/>
</dbReference>
<dbReference type="Gene3D" id="3.30.160.60">
    <property type="entry name" value="Classic Zinc Finger"/>
    <property type="match status" value="2"/>
</dbReference>
<comment type="caution">
    <text evidence="10">The sequence shown here is derived from an EMBL/GenBank/DDBJ whole genome shotgun (WGS) entry which is preliminary data.</text>
</comment>
<dbReference type="GO" id="GO:0000978">
    <property type="term" value="F:RNA polymerase II cis-regulatory region sequence-specific DNA binding"/>
    <property type="evidence" value="ECO:0007669"/>
    <property type="project" value="TreeGrafter"/>
</dbReference>
<dbReference type="GO" id="GO:0008270">
    <property type="term" value="F:zinc ion binding"/>
    <property type="evidence" value="ECO:0007669"/>
    <property type="project" value="UniProtKB-KW"/>
</dbReference>
<keyword evidence="6" id="KW-0539">Nucleus</keyword>
<feature type="domain" description="C2H2-type" evidence="9">
    <location>
        <begin position="144"/>
        <end position="171"/>
    </location>
</feature>
<evidence type="ECO:0000256" key="3">
    <source>
        <dbReference type="ARBA" id="ARBA00022737"/>
    </source>
</evidence>
<keyword evidence="3" id="KW-0677">Repeat</keyword>
<dbReference type="InterPro" id="IPR036236">
    <property type="entry name" value="Znf_C2H2_sf"/>
</dbReference>
<dbReference type="FunFam" id="3.30.160.60:FF:000018">
    <property type="entry name" value="Krueppel-like factor 15"/>
    <property type="match status" value="1"/>
</dbReference>
<name>A0A9X0CTN7_9CNID</name>
<dbReference type="OrthoDB" id="6365676at2759"/>
<feature type="compositionally biased region" description="Pro residues" evidence="8">
    <location>
        <begin position="1"/>
        <end position="11"/>
    </location>
</feature>
<gene>
    <name evidence="10" type="primary">KLF11</name>
    <name evidence="10" type="ORF">OS493_009120</name>
</gene>
<dbReference type="AlphaFoldDB" id="A0A9X0CTN7"/>
<evidence type="ECO:0000313" key="10">
    <source>
        <dbReference type="EMBL" id="KAJ7373798.1"/>
    </source>
</evidence>
<evidence type="ECO:0000256" key="5">
    <source>
        <dbReference type="ARBA" id="ARBA00022833"/>
    </source>
</evidence>
<keyword evidence="4 7" id="KW-0863">Zinc-finger</keyword>
<protein>
    <submittedName>
        <fullName evidence="10">Positive regulation of osteoclast differentiation</fullName>
    </submittedName>
</protein>
<dbReference type="PROSITE" id="PS00028">
    <property type="entry name" value="ZINC_FINGER_C2H2_1"/>
    <property type="match status" value="2"/>
</dbReference>
<keyword evidence="11" id="KW-1185">Reference proteome</keyword>
<dbReference type="PANTHER" id="PTHR23235">
    <property type="entry name" value="KRUEPPEL-LIKE TRANSCRIPTION FACTOR"/>
    <property type="match status" value="1"/>
</dbReference>
<dbReference type="EMBL" id="MU826829">
    <property type="protein sequence ID" value="KAJ7373798.1"/>
    <property type="molecule type" value="Genomic_DNA"/>
</dbReference>
<dbReference type="PANTHER" id="PTHR23235:SF164">
    <property type="entry name" value="C2H2-TYPE DOMAIN-CONTAINING PROTEIN"/>
    <property type="match status" value="1"/>
</dbReference>
<evidence type="ECO:0000256" key="6">
    <source>
        <dbReference type="ARBA" id="ARBA00023242"/>
    </source>
</evidence>
<dbReference type="FunFam" id="3.30.160.60:FF:000926">
    <property type="entry name" value="Kruppel like factor 13"/>
    <property type="match status" value="1"/>
</dbReference>
<proteinExistence type="predicted"/>
<dbReference type="InterPro" id="IPR013087">
    <property type="entry name" value="Znf_C2H2_type"/>
</dbReference>
<dbReference type="SMART" id="SM00355">
    <property type="entry name" value="ZnF_C2H2"/>
    <property type="match status" value="2"/>
</dbReference>
<dbReference type="Pfam" id="PF00096">
    <property type="entry name" value="zf-C2H2"/>
    <property type="match status" value="2"/>
</dbReference>
<evidence type="ECO:0000313" key="11">
    <source>
        <dbReference type="Proteomes" id="UP001163046"/>
    </source>
</evidence>
<feature type="domain" description="C2H2-type" evidence="9">
    <location>
        <begin position="114"/>
        <end position="143"/>
    </location>
</feature>
<reference evidence="10" key="1">
    <citation type="submission" date="2023-01" db="EMBL/GenBank/DDBJ databases">
        <title>Genome assembly of the deep-sea coral Lophelia pertusa.</title>
        <authorList>
            <person name="Herrera S."/>
            <person name="Cordes E."/>
        </authorList>
    </citation>
    <scope>NUCLEOTIDE SEQUENCE</scope>
    <source>
        <strain evidence="10">USNM1676648</strain>
        <tissue evidence="10">Polyp</tissue>
    </source>
</reference>
<dbReference type="Proteomes" id="UP001163046">
    <property type="component" value="Unassembled WGS sequence"/>
</dbReference>
<accession>A0A9X0CTN7</accession>
<comment type="subcellular location">
    <subcellularLocation>
        <location evidence="1">Nucleus</location>
    </subcellularLocation>
</comment>
<sequence length="219" mass="24013">MYALPMSPPSTPSSSFKDMEEDSNSDGEGCQSEMTEKGDLDAVDNENIQTTVAELVIPRGNNGLCTTTAATNGTPPGVSNISHLQARNFVVTQAGLLSQLQGQNQQESDGEKPFPCTWENCDRRFARSDELARHRRTHTGEKRFACPLCGRRFMRSDHLTKHARRHMTAKKVPGWQLEMNKLNQVATTMQPTALTNNSLPSMVCTSAATLPTSTLSVNS</sequence>
<dbReference type="SUPFAM" id="SSF57667">
    <property type="entry name" value="beta-beta-alpha zinc fingers"/>
    <property type="match status" value="1"/>
</dbReference>